<sequence length="101" mass="11485">SYRHISLESCALKMLMTLVAARLSAWAEDSGRIPHAQNGFRSAARTIDNLFTLRCAIDQARIRNEALYVAFIDLSNAFPSTVREALWMKLWNWGVRGPIFD</sequence>
<keyword evidence="4" id="KW-1185">Reference proteome</keyword>
<feature type="signal peptide" evidence="1">
    <location>
        <begin position="1"/>
        <end position="21"/>
    </location>
</feature>
<dbReference type="Pfam" id="PF00078">
    <property type="entry name" value="RVT_1"/>
    <property type="match status" value="1"/>
</dbReference>
<dbReference type="Proteomes" id="UP000076722">
    <property type="component" value="Unassembled WGS sequence"/>
</dbReference>
<evidence type="ECO:0000313" key="4">
    <source>
        <dbReference type="Proteomes" id="UP000076722"/>
    </source>
</evidence>
<proteinExistence type="predicted"/>
<accession>A0A164SHH5</accession>
<dbReference type="OrthoDB" id="3049395at2759"/>
<reference evidence="3 4" key="1">
    <citation type="journal article" date="2016" name="Mol. Biol. Evol.">
        <title>Comparative Genomics of Early-Diverging Mushroom-Forming Fungi Provides Insights into the Origins of Lignocellulose Decay Capabilities.</title>
        <authorList>
            <person name="Nagy L.G."/>
            <person name="Riley R."/>
            <person name="Tritt A."/>
            <person name="Adam C."/>
            <person name="Daum C."/>
            <person name="Floudas D."/>
            <person name="Sun H."/>
            <person name="Yadav J.S."/>
            <person name="Pangilinan J."/>
            <person name="Larsson K.H."/>
            <person name="Matsuura K."/>
            <person name="Barry K."/>
            <person name="Labutti K."/>
            <person name="Kuo R."/>
            <person name="Ohm R.A."/>
            <person name="Bhattacharya S.S."/>
            <person name="Shirouzu T."/>
            <person name="Yoshinaga Y."/>
            <person name="Martin F.M."/>
            <person name="Grigoriev I.V."/>
            <person name="Hibbett D.S."/>
        </authorList>
    </citation>
    <scope>NUCLEOTIDE SEQUENCE [LARGE SCALE GENOMIC DNA]</scope>
    <source>
        <strain evidence="3 4">HHB9708</strain>
    </source>
</reference>
<feature type="non-terminal residue" evidence="3">
    <location>
        <position position="1"/>
    </location>
</feature>
<feature type="non-terminal residue" evidence="3">
    <location>
        <position position="101"/>
    </location>
</feature>
<dbReference type="STRING" id="1314777.A0A164SHH5"/>
<feature type="domain" description="Reverse transcriptase" evidence="2">
    <location>
        <begin position="1"/>
        <end position="96"/>
    </location>
</feature>
<keyword evidence="1" id="KW-0732">Signal</keyword>
<organism evidence="3 4">
    <name type="scientific">Sistotremastrum niveocremeum HHB9708</name>
    <dbReference type="NCBI Taxonomy" id="1314777"/>
    <lineage>
        <taxon>Eukaryota</taxon>
        <taxon>Fungi</taxon>
        <taxon>Dikarya</taxon>
        <taxon>Basidiomycota</taxon>
        <taxon>Agaricomycotina</taxon>
        <taxon>Agaricomycetes</taxon>
        <taxon>Sistotremastrales</taxon>
        <taxon>Sistotremastraceae</taxon>
        <taxon>Sertulicium</taxon>
        <taxon>Sertulicium niveocremeum</taxon>
    </lineage>
</organism>
<evidence type="ECO:0000313" key="3">
    <source>
        <dbReference type="EMBL" id="KZS91486.1"/>
    </source>
</evidence>
<dbReference type="EMBL" id="KV419415">
    <property type="protein sequence ID" value="KZS91486.1"/>
    <property type="molecule type" value="Genomic_DNA"/>
</dbReference>
<name>A0A164SHH5_9AGAM</name>
<dbReference type="PANTHER" id="PTHR47027:SF30">
    <property type="entry name" value="THAP-TYPE DOMAIN-CONTAINING PROTEIN"/>
    <property type="match status" value="1"/>
</dbReference>
<dbReference type="PANTHER" id="PTHR47027">
    <property type="entry name" value="REVERSE TRANSCRIPTASE DOMAIN-CONTAINING PROTEIN"/>
    <property type="match status" value="1"/>
</dbReference>
<dbReference type="InterPro" id="IPR000477">
    <property type="entry name" value="RT_dom"/>
</dbReference>
<gene>
    <name evidence="3" type="ORF">SISNIDRAFT_387879</name>
</gene>
<protein>
    <recommendedName>
        <fullName evidence="2">Reverse transcriptase domain-containing protein</fullName>
    </recommendedName>
</protein>
<feature type="chain" id="PRO_5007853156" description="Reverse transcriptase domain-containing protein" evidence="1">
    <location>
        <begin position="22"/>
        <end position="101"/>
    </location>
</feature>
<evidence type="ECO:0000256" key="1">
    <source>
        <dbReference type="SAM" id="SignalP"/>
    </source>
</evidence>
<evidence type="ECO:0000259" key="2">
    <source>
        <dbReference type="Pfam" id="PF00078"/>
    </source>
</evidence>
<dbReference type="AlphaFoldDB" id="A0A164SHH5"/>